<keyword evidence="2" id="KW-0614">Plasmid</keyword>
<evidence type="ECO:0000313" key="2">
    <source>
        <dbReference type="EMBL" id="QFN51315.1"/>
    </source>
</evidence>
<organism evidence="2">
    <name type="scientific">Pyrococcus abyssi</name>
    <dbReference type="NCBI Taxonomy" id="29292"/>
    <lineage>
        <taxon>Archaea</taxon>
        <taxon>Methanobacteriati</taxon>
        <taxon>Methanobacteriota</taxon>
        <taxon>Thermococci</taxon>
        <taxon>Thermococcales</taxon>
        <taxon>Thermococcaceae</taxon>
        <taxon>Pyrococcus</taxon>
    </lineage>
</organism>
<accession>A0A5J6XUJ2</accession>
<protein>
    <submittedName>
        <fullName evidence="2">Uncharacterized protein</fullName>
    </submittedName>
</protein>
<dbReference type="RefSeq" id="WP_216082428.1">
    <property type="nucleotide sequence ID" value="NZ_MN477947.1"/>
</dbReference>
<dbReference type="EMBL" id="MN477947">
    <property type="protein sequence ID" value="QFN51315.1"/>
    <property type="molecule type" value="Genomic_DNA"/>
</dbReference>
<name>A0A5J6XUJ2_PYRAY</name>
<feature type="coiled-coil region" evidence="1">
    <location>
        <begin position="11"/>
        <end position="45"/>
    </location>
</feature>
<geneLocation type="plasmid" evidence="2">
    <name>pGE2</name>
</geneLocation>
<reference evidence="2" key="1">
    <citation type="journal article" date="2019" name="Environ. Microbiol.">
        <title>The global distribution and evolutionary history of the pT26-2 archaeal plasmid family.</title>
        <authorList>
            <person name="Badel C."/>
            <person name="Erauso G."/>
            <person name="Gomez A."/>
            <person name="Catchpole R."/>
            <person name="Gonnet M."/>
            <person name="Oberto J."/>
            <person name="Forterre P."/>
            <person name="Da Cunha V."/>
        </authorList>
    </citation>
    <scope>NUCLEOTIDE SEQUENCE</scope>
    <source>
        <strain evidence="2">GE2</strain>
        <plasmid evidence="2">pGE2</plasmid>
    </source>
</reference>
<keyword evidence="1" id="KW-0175">Coiled coil</keyword>
<dbReference type="AlphaFoldDB" id="A0A5J6XUJ2"/>
<sequence length="58" mass="7007">MEDLSGIIKEIEFYDRYMEKLRRQIDAAQRELARISRLKQQKIMELARLKKARRVTAV</sequence>
<evidence type="ECO:0000256" key="1">
    <source>
        <dbReference type="SAM" id="Coils"/>
    </source>
</evidence>
<proteinExistence type="predicted"/>